<gene>
    <name evidence="3" type="ORF">ABID24_003125</name>
</gene>
<dbReference type="PANTHER" id="PTHR43143">
    <property type="entry name" value="METALLOPHOSPHOESTERASE, CALCINEURIN SUPERFAMILY"/>
    <property type="match status" value="1"/>
</dbReference>
<dbReference type="InterPro" id="IPR051918">
    <property type="entry name" value="STPP_CPPED1"/>
</dbReference>
<name>A0ABV2M5Y1_9FIRM</name>
<sequence>MKKNHKKVIQYLLGVLLGIAVISFAFWAYKVYFVSGHKKSIAFNKTEYAVGEPVYITATGTGSDWIGIYKESDNPRKVNPIYWYYVDDDTHDSGEPYDIKEQKSNKSRKEAFYLPEGTYKAFLLYENGYYAIDEAKMEVKGEGLPSAPVSLEYFQEQVQSGMADGKVRVEFSDQMSDITRNIVLYWADDKGKLEEYTSLAKFKVEGTVTWHQMYPHTIIPAEATRLLAYGNNEYGDSKEFAEYRLRHNSGYTLDEKSMRGSFNVVSDIHINENGGSQEAAKHFEGALKDIEMFNKDSWGLFVVGDIADTGNANEYDKMWDIARLHGGGLPIYLAVGNHDLVLDEMKGKTVFMENAGVSTIYYEKIIQGYHFLCMGSEKAGNQAYFSEQQLKWLEDTLNSCREENSKKPVFLFVHQPLGNTVAGSLPGQGWDGVSDENDCAEKFRSILKSNPQIIMFNGHTHWDMNSEKTLHYKTEELPFVLNTASVAYLWSSYDIPEGEFLEGSQGYFVRIYEDKVIVLGRDFLVNKFIPSAMFVCDFKE</sequence>
<keyword evidence="1" id="KW-0472">Membrane</keyword>
<dbReference type="EMBL" id="JBEPMJ010000030">
    <property type="protein sequence ID" value="MET3751863.1"/>
    <property type="molecule type" value="Genomic_DNA"/>
</dbReference>
<accession>A0ABV2M5Y1</accession>
<dbReference type="Proteomes" id="UP001549106">
    <property type="component" value="Unassembled WGS sequence"/>
</dbReference>
<evidence type="ECO:0000313" key="3">
    <source>
        <dbReference type="EMBL" id="MET3751863.1"/>
    </source>
</evidence>
<protein>
    <recommendedName>
        <fullName evidence="2">Calcineurin-like phosphoesterase domain-containing protein</fullName>
    </recommendedName>
</protein>
<evidence type="ECO:0000256" key="1">
    <source>
        <dbReference type="SAM" id="Phobius"/>
    </source>
</evidence>
<dbReference type="InterPro" id="IPR029052">
    <property type="entry name" value="Metallo-depent_PP-like"/>
</dbReference>
<evidence type="ECO:0000259" key="2">
    <source>
        <dbReference type="Pfam" id="PF00149"/>
    </source>
</evidence>
<organism evidence="3 4">
    <name type="scientific">Blautia caecimuris</name>
    <dbReference type="NCBI Taxonomy" id="1796615"/>
    <lineage>
        <taxon>Bacteria</taxon>
        <taxon>Bacillati</taxon>
        <taxon>Bacillota</taxon>
        <taxon>Clostridia</taxon>
        <taxon>Lachnospirales</taxon>
        <taxon>Lachnospiraceae</taxon>
        <taxon>Blautia</taxon>
    </lineage>
</organism>
<proteinExistence type="predicted"/>
<dbReference type="RefSeq" id="WP_257465369.1">
    <property type="nucleotide sequence ID" value="NZ_JANJZT010000030.1"/>
</dbReference>
<keyword evidence="1" id="KW-0812">Transmembrane</keyword>
<dbReference type="Pfam" id="PF00149">
    <property type="entry name" value="Metallophos"/>
    <property type="match status" value="1"/>
</dbReference>
<dbReference type="Gene3D" id="3.60.21.10">
    <property type="match status" value="1"/>
</dbReference>
<feature type="transmembrane region" description="Helical" evidence="1">
    <location>
        <begin position="12"/>
        <end position="29"/>
    </location>
</feature>
<keyword evidence="4" id="KW-1185">Reference proteome</keyword>
<dbReference type="InterPro" id="IPR004843">
    <property type="entry name" value="Calcineurin-like_PHP"/>
</dbReference>
<evidence type="ECO:0000313" key="4">
    <source>
        <dbReference type="Proteomes" id="UP001549106"/>
    </source>
</evidence>
<dbReference type="SUPFAM" id="SSF56300">
    <property type="entry name" value="Metallo-dependent phosphatases"/>
    <property type="match status" value="1"/>
</dbReference>
<keyword evidence="1" id="KW-1133">Transmembrane helix</keyword>
<comment type="caution">
    <text evidence="3">The sequence shown here is derived from an EMBL/GenBank/DDBJ whole genome shotgun (WGS) entry which is preliminary data.</text>
</comment>
<dbReference type="PANTHER" id="PTHR43143:SF1">
    <property type="entry name" value="SERINE_THREONINE-PROTEIN PHOSPHATASE CPPED1"/>
    <property type="match status" value="1"/>
</dbReference>
<reference evidence="3 4" key="1">
    <citation type="submission" date="2024-06" db="EMBL/GenBank/DDBJ databases">
        <title>Genomic Encyclopedia of Type Strains, Phase IV (KMG-IV): sequencing the most valuable type-strain genomes for metagenomic binning, comparative biology and taxonomic classification.</title>
        <authorList>
            <person name="Goeker M."/>
        </authorList>
    </citation>
    <scope>NUCLEOTIDE SEQUENCE [LARGE SCALE GENOMIC DNA]</scope>
    <source>
        <strain evidence="3 4">DSM 29492</strain>
    </source>
</reference>
<feature type="domain" description="Calcineurin-like phosphoesterase" evidence="2">
    <location>
        <begin position="262"/>
        <end position="462"/>
    </location>
</feature>